<dbReference type="InterPro" id="IPR013430">
    <property type="entry name" value="Toxin_antidote_HigA"/>
</dbReference>
<dbReference type="CDD" id="cd00093">
    <property type="entry name" value="HTH_XRE"/>
    <property type="match status" value="1"/>
</dbReference>
<proteinExistence type="predicted"/>
<keyword evidence="4" id="KW-1185">Reference proteome</keyword>
<dbReference type="Gene3D" id="1.10.260.40">
    <property type="entry name" value="lambda repressor-like DNA-binding domains"/>
    <property type="match status" value="1"/>
</dbReference>
<dbReference type="EMBL" id="OU912926">
    <property type="protein sequence ID" value="CAG9931820.1"/>
    <property type="molecule type" value="Genomic_DNA"/>
</dbReference>
<reference evidence="3 4" key="1">
    <citation type="submission" date="2021-10" db="EMBL/GenBank/DDBJ databases">
        <authorList>
            <person name="Koch H."/>
        </authorList>
    </citation>
    <scope>NUCLEOTIDE SEQUENCE [LARGE SCALE GENOMIC DNA]</scope>
    <source>
        <strain evidence="3">6680</strain>
    </source>
</reference>
<dbReference type="PANTHER" id="PTHR36924:SF1">
    <property type="entry name" value="ANTITOXIN HIGA-1"/>
    <property type="match status" value="1"/>
</dbReference>
<dbReference type="PROSITE" id="PS50943">
    <property type="entry name" value="HTH_CROC1"/>
    <property type="match status" value="1"/>
</dbReference>
<evidence type="ECO:0000259" key="2">
    <source>
        <dbReference type="PROSITE" id="PS50943"/>
    </source>
</evidence>
<organism evidence="3 4">
    <name type="scientific">Candidatus Nitrotoga arctica</name>
    <dbReference type="NCBI Taxonomy" id="453162"/>
    <lineage>
        <taxon>Bacteria</taxon>
        <taxon>Pseudomonadati</taxon>
        <taxon>Pseudomonadota</taxon>
        <taxon>Betaproteobacteria</taxon>
        <taxon>Nitrosomonadales</taxon>
        <taxon>Gallionellaceae</taxon>
        <taxon>Candidatus Nitrotoga</taxon>
    </lineage>
</organism>
<dbReference type="Proteomes" id="UP000839052">
    <property type="component" value="Chromosome"/>
</dbReference>
<evidence type="ECO:0000313" key="3">
    <source>
        <dbReference type="EMBL" id="CAG9931820.1"/>
    </source>
</evidence>
<dbReference type="SUPFAM" id="SSF47413">
    <property type="entry name" value="lambda repressor-like DNA-binding domains"/>
    <property type="match status" value="1"/>
</dbReference>
<dbReference type="PANTHER" id="PTHR36924">
    <property type="entry name" value="ANTITOXIN HIGA-1"/>
    <property type="match status" value="1"/>
</dbReference>
<evidence type="ECO:0000313" key="4">
    <source>
        <dbReference type="Proteomes" id="UP000839052"/>
    </source>
</evidence>
<feature type="domain" description="HTH cro/C1-type" evidence="2">
    <location>
        <begin position="21"/>
        <end position="67"/>
    </location>
</feature>
<accession>A0ABN8AGE9</accession>
<evidence type="ECO:0000256" key="1">
    <source>
        <dbReference type="ARBA" id="ARBA00023125"/>
    </source>
</evidence>
<sequence length="101" mass="11108">MRKRKPTHPGAILREDVLPDLGMSVSAFARNLGVSRQTLHAILAERSGISPEMALRLGALLGNGAQLWVDMQSKYDLWQAEDKLHDVLSSIQCLTDNQALA</sequence>
<dbReference type="NCBIfam" id="TIGR02607">
    <property type="entry name" value="antidote_HigA"/>
    <property type="match status" value="1"/>
</dbReference>
<dbReference type="Pfam" id="PF01381">
    <property type="entry name" value="HTH_3"/>
    <property type="match status" value="1"/>
</dbReference>
<dbReference type="InterPro" id="IPR001387">
    <property type="entry name" value="Cro/C1-type_HTH"/>
</dbReference>
<keyword evidence="1" id="KW-0238">DNA-binding</keyword>
<dbReference type="InterPro" id="IPR010982">
    <property type="entry name" value="Lambda_DNA-bd_dom_sf"/>
</dbReference>
<dbReference type="RefSeq" id="WP_239795870.1">
    <property type="nucleotide sequence ID" value="NZ_OU912926.1"/>
</dbReference>
<protein>
    <submittedName>
        <fullName evidence="3">HigA protein (Antitoxin to HigB)</fullName>
    </submittedName>
</protein>
<name>A0ABN8AGE9_9PROT</name>
<gene>
    <name evidence="3" type="ORF">NTG6680_0567</name>
</gene>